<evidence type="ECO:0000256" key="5">
    <source>
        <dbReference type="ARBA" id="ARBA00022692"/>
    </source>
</evidence>
<keyword evidence="8" id="KW-0143">Chaperone</keyword>
<evidence type="ECO:0000259" key="15">
    <source>
        <dbReference type="Pfam" id="PF13145"/>
    </source>
</evidence>
<evidence type="ECO:0000256" key="12">
    <source>
        <dbReference type="ARBA" id="ARBA00040743"/>
    </source>
</evidence>
<dbReference type="Gene3D" id="3.10.50.40">
    <property type="match status" value="1"/>
</dbReference>
<keyword evidence="4" id="KW-0997">Cell inner membrane</keyword>
<evidence type="ECO:0000256" key="3">
    <source>
        <dbReference type="ARBA" id="ARBA00022475"/>
    </source>
</evidence>
<feature type="transmembrane region" description="Helical" evidence="14">
    <location>
        <begin position="9"/>
        <end position="30"/>
    </location>
</feature>
<comment type="caution">
    <text evidence="16">The sequence shown here is derived from an EMBL/GenBank/DDBJ whole genome shotgun (WGS) entry which is preliminary data.</text>
</comment>
<feature type="domain" description="PpiC" evidence="15">
    <location>
        <begin position="262"/>
        <end position="380"/>
    </location>
</feature>
<evidence type="ECO:0000256" key="1">
    <source>
        <dbReference type="ARBA" id="ARBA00004382"/>
    </source>
</evidence>
<evidence type="ECO:0000256" key="4">
    <source>
        <dbReference type="ARBA" id="ARBA00022519"/>
    </source>
</evidence>
<accession>A0ABR6HQ72</accession>
<comment type="subcellular location">
    <subcellularLocation>
        <location evidence="1">Cell inner membrane</location>
        <topology evidence="1">Single-pass type II membrane protein</topology>
        <orientation evidence="1">Periplasmic side</orientation>
    </subcellularLocation>
</comment>
<keyword evidence="5 14" id="KW-0812">Transmembrane</keyword>
<proteinExistence type="inferred from homology"/>
<evidence type="ECO:0000313" key="17">
    <source>
        <dbReference type="Proteomes" id="UP000576152"/>
    </source>
</evidence>
<dbReference type="RefSeq" id="WP_183473010.1">
    <property type="nucleotide sequence ID" value="NZ_JACIBX010000007.1"/>
</dbReference>
<keyword evidence="6 14" id="KW-1133">Transmembrane helix</keyword>
<dbReference type="GO" id="GO:0003755">
    <property type="term" value="F:peptidyl-prolyl cis-trans isomerase activity"/>
    <property type="evidence" value="ECO:0007669"/>
    <property type="project" value="UniProtKB-EC"/>
</dbReference>
<sequence>MASSKGNRVFVWIILILLFVGLIGFGATGLTGNATRLGTVGDKELDIQAYASALQNRMRSLESQTGSAFGIAQAREIGLDRAVLGQLVTERVLDAEADALGLSVGDAAVREQVLAIPAFQGLSGGFDRNAYRDALSRNGLSVADFEESLREAEARALLQQAVVGGVPAPETQVEAMIDFLMARRDVTWAPVTLGAARPAPVDDGRPRVILPEILLDAEVPTPDEAEIQARYEAAPEAYTAPEMRKISYAWLRPEDVAEGIEVDDEEVRALYDQRIDEYVQEERRLVERLVYPNETAAAEALARVEAGEASFEDLVEARGLSLSAVDLGDVAADDLGAAAEPVFAAQAGDLVGPVETTLGPALFRVNAVLAAEEVPFEAVEADLRAELAQALARREIERRSDDITDLLAGGATLEDLAERTGMELGTIDWSENVTEGIAAYAPFREAAAAAQEGDFPELLGFEDGGVFAIRLDEVTPPALRPLDEVRDQVIADVEAETRARLRAERAEDLAARITAGESFEAAGLAPRTAKNLTRRDFVEGTSPEFIREIFAMEEGETRAIAGEGFAAVVRLDAANAPDMQDPAVAAERQALEARLGTGLAQDIYAAYANAVQSRTEIRIDESAVQAVHSSFR</sequence>
<dbReference type="Proteomes" id="UP000576152">
    <property type="component" value="Unassembled WGS sequence"/>
</dbReference>
<dbReference type="SUPFAM" id="SSF54534">
    <property type="entry name" value="FKBP-like"/>
    <property type="match status" value="1"/>
</dbReference>
<keyword evidence="17" id="KW-1185">Reference proteome</keyword>
<dbReference type="Gene3D" id="1.10.4030.10">
    <property type="entry name" value="Porin chaperone SurA, peptide-binding domain"/>
    <property type="match status" value="1"/>
</dbReference>
<dbReference type="InterPro" id="IPR046357">
    <property type="entry name" value="PPIase_dom_sf"/>
</dbReference>
<evidence type="ECO:0000256" key="7">
    <source>
        <dbReference type="ARBA" id="ARBA00023136"/>
    </source>
</evidence>
<evidence type="ECO:0000256" key="9">
    <source>
        <dbReference type="ARBA" id="ARBA00030642"/>
    </source>
</evidence>
<evidence type="ECO:0000256" key="11">
    <source>
        <dbReference type="ARBA" id="ARBA00038408"/>
    </source>
</evidence>
<dbReference type="PANTHER" id="PTHR47529">
    <property type="entry name" value="PEPTIDYL-PROLYL CIS-TRANS ISOMERASE D"/>
    <property type="match status" value="1"/>
</dbReference>
<dbReference type="InterPro" id="IPR000297">
    <property type="entry name" value="PPIase_PpiC"/>
</dbReference>
<dbReference type="Pfam" id="PF13624">
    <property type="entry name" value="SurA_N_3"/>
    <property type="match status" value="1"/>
</dbReference>
<organism evidence="16 17">
    <name type="scientific">Limimaricola variabilis</name>
    <dbReference type="NCBI Taxonomy" id="1492771"/>
    <lineage>
        <taxon>Bacteria</taxon>
        <taxon>Pseudomonadati</taxon>
        <taxon>Pseudomonadota</taxon>
        <taxon>Alphaproteobacteria</taxon>
        <taxon>Rhodobacterales</taxon>
        <taxon>Paracoccaceae</taxon>
        <taxon>Limimaricola</taxon>
    </lineage>
</organism>
<dbReference type="SUPFAM" id="SSF109998">
    <property type="entry name" value="Triger factor/SurA peptide-binding domain-like"/>
    <property type="match status" value="1"/>
</dbReference>
<name>A0ABR6HQ72_9RHOB</name>
<dbReference type="InterPro" id="IPR027304">
    <property type="entry name" value="Trigger_fact/SurA_dom_sf"/>
</dbReference>
<evidence type="ECO:0000313" key="16">
    <source>
        <dbReference type="EMBL" id="MBB3712580.1"/>
    </source>
</evidence>
<keyword evidence="3" id="KW-1003">Cell membrane</keyword>
<keyword evidence="7 14" id="KW-0472">Membrane</keyword>
<evidence type="ECO:0000256" key="2">
    <source>
        <dbReference type="ARBA" id="ARBA00018370"/>
    </source>
</evidence>
<dbReference type="InterPro" id="IPR052029">
    <property type="entry name" value="PpiD_chaperone"/>
</dbReference>
<keyword evidence="16" id="KW-0413">Isomerase</keyword>
<dbReference type="PANTHER" id="PTHR47529:SF1">
    <property type="entry name" value="PERIPLASMIC CHAPERONE PPID"/>
    <property type="match status" value="1"/>
</dbReference>
<protein>
    <recommendedName>
        <fullName evidence="2">Parvulin-like PPIase</fullName>
    </recommendedName>
    <alternativeName>
        <fullName evidence="9">Peptidyl-prolyl cis-trans isomerase plp</fullName>
    </alternativeName>
    <alternativeName>
        <fullName evidence="12">Periplasmic chaperone PpiD</fullName>
    </alternativeName>
    <alternativeName>
        <fullName evidence="13">Periplasmic folding chaperone</fullName>
    </alternativeName>
    <alternativeName>
        <fullName evidence="10">Rotamase plp</fullName>
    </alternativeName>
</protein>
<evidence type="ECO:0000256" key="10">
    <source>
        <dbReference type="ARBA" id="ARBA00031484"/>
    </source>
</evidence>
<evidence type="ECO:0000256" key="8">
    <source>
        <dbReference type="ARBA" id="ARBA00023186"/>
    </source>
</evidence>
<gene>
    <name evidence="16" type="ORF">FHS00_002168</name>
</gene>
<evidence type="ECO:0000256" key="6">
    <source>
        <dbReference type="ARBA" id="ARBA00022989"/>
    </source>
</evidence>
<reference evidence="16 17" key="1">
    <citation type="submission" date="2020-08" db="EMBL/GenBank/DDBJ databases">
        <title>Genomic Encyclopedia of Type Strains, Phase III (KMG-III): the genomes of soil and plant-associated and newly described type strains.</title>
        <authorList>
            <person name="Whitman W."/>
        </authorList>
    </citation>
    <scope>NUCLEOTIDE SEQUENCE [LARGE SCALE GENOMIC DNA]</scope>
    <source>
        <strain evidence="16 17">CECT 8572</strain>
    </source>
</reference>
<comment type="similarity">
    <text evidence="11">Belongs to the PpiD chaperone family.</text>
</comment>
<evidence type="ECO:0000256" key="14">
    <source>
        <dbReference type="SAM" id="Phobius"/>
    </source>
</evidence>
<dbReference type="Pfam" id="PF13145">
    <property type="entry name" value="Rotamase_2"/>
    <property type="match status" value="1"/>
</dbReference>
<dbReference type="EMBL" id="JACIBX010000007">
    <property type="protein sequence ID" value="MBB3712580.1"/>
    <property type="molecule type" value="Genomic_DNA"/>
</dbReference>
<evidence type="ECO:0000256" key="13">
    <source>
        <dbReference type="ARBA" id="ARBA00042775"/>
    </source>
</evidence>